<dbReference type="Pfam" id="PF07045">
    <property type="entry name" value="DUF1330"/>
    <property type="match status" value="1"/>
</dbReference>
<evidence type="ECO:0000259" key="1">
    <source>
        <dbReference type="Pfam" id="PF07045"/>
    </source>
</evidence>
<accession>A0A2D6YKQ3</accession>
<sequence>MRSHMSTVLSATVEMKDPEKFKEYSPKAIASMEPYGGKLILRAKVEKVIHGPIPHQVIALFEFPDSAAIDTWYNSDEYQALVPLRDEAAVIRFAVAESF</sequence>
<proteinExistence type="predicted"/>
<gene>
    <name evidence="2" type="ORF">CMN54_10125</name>
</gene>
<feature type="domain" description="DUF1330" evidence="1">
    <location>
        <begin position="11"/>
        <end position="97"/>
    </location>
</feature>
<dbReference type="PANTHER" id="PTHR41521:SF4">
    <property type="entry name" value="BLR0684 PROTEIN"/>
    <property type="match status" value="1"/>
</dbReference>
<dbReference type="PANTHER" id="PTHR41521">
    <property type="match status" value="1"/>
</dbReference>
<comment type="caution">
    <text evidence="2">The sequence shown here is derived from an EMBL/GenBank/DDBJ whole genome shotgun (WGS) entry which is preliminary data.</text>
</comment>
<reference evidence="3" key="1">
    <citation type="submission" date="2017-09" db="EMBL/GenBank/DDBJ databases">
        <title>The Reconstruction of 2,631 Draft Metagenome-Assembled Genomes from the Global Oceans.</title>
        <authorList>
            <person name="Tully B.J."/>
            <person name="Graham E.D."/>
            <person name="Heidelberg J.F."/>
        </authorList>
    </citation>
    <scope>NUCLEOTIDE SEQUENCE [LARGE SCALE GENOMIC DNA]</scope>
</reference>
<dbReference type="EMBL" id="NZEX01000113">
    <property type="protein sequence ID" value="MAH63781.1"/>
    <property type="molecule type" value="Genomic_DNA"/>
</dbReference>
<name>A0A2D6YKQ3_9DELT</name>
<organism evidence="2 3">
    <name type="scientific">SAR324 cluster bacterium</name>
    <dbReference type="NCBI Taxonomy" id="2024889"/>
    <lineage>
        <taxon>Bacteria</taxon>
        <taxon>Deltaproteobacteria</taxon>
        <taxon>SAR324 cluster</taxon>
    </lineage>
</organism>
<dbReference type="Gene3D" id="3.30.70.100">
    <property type="match status" value="1"/>
</dbReference>
<evidence type="ECO:0000313" key="2">
    <source>
        <dbReference type="EMBL" id="MAH63781.1"/>
    </source>
</evidence>
<dbReference type="AlphaFoldDB" id="A0A2D6YKQ3"/>
<evidence type="ECO:0000313" key="3">
    <source>
        <dbReference type="Proteomes" id="UP000226525"/>
    </source>
</evidence>
<dbReference type="Proteomes" id="UP000226525">
    <property type="component" value="Unassembled WGS sequence"/>
</dbReference>
<dbReference type="InterPro" id="IPR011008">
    <property type="entry name" value="Dimeric_a/b-barrel"/>
</dbReference>
<dbReference type="InterPro" id="IPR010753">
    <property type="entry name" value="DUF1330"/>
</dbReference>
<dbReference type="SUPFAM" id="SSF54909">
    <property type="entry name" value="Dimeric alpha+beta barrel"/>
    <property type="match status" value="1"/>
</dbReference>
<protein>
    <recommendedName>
        <fullName evidence="1">DUF1330 domain-containing protein</fullName>
    </recommendedName>
</protein>